<evidence type="ECO:0000313" key="10">
    <source>
        <dbReference type="Proteomes" id="UP000002432"/>
    </source>
</evidence>
<protein>
    <submittedName>
        <fullName evidence="9">Two component, sigma54 specific, transcriptional regulator, Fis family</fullName>
    </submittedName>
</protein>
<feature type="domain" description="Sigma-54 factor interaction" evidence="7">
    <location>
        <begin position="144"/>
        <end position="374"/>
    </location>
</feature>
<accession>Q1ITP4</accession>
<dbReference type="HOGENOM" id="CLU_000445_0_6_0"/>
<evidence type="ECO:0000313" key="9">
    <source>
        <dbReference type="EMBL" id="ABF39756.1"/>
    </source>
</evidence>
<organism evidence="9 10">
    <name type="scientific">Koribacter versatilis (strain Ellin345)</name>
    <dbReference type="NCBI Taxonomy" id="204669"/>
    <lineage>
        <taxon>Bacteria</taxon>
        <taxon>Pseudomonadati</taxon>
        <taxon>Acidobacteriota</taxon>
        <taxon>Terriglobia</taxon>
        <taxon>Terriglobales</taxon>
        <taxon>Candidatus Korobacteraceae</taxon>
        <taxon>Candidatus Korobacter</taxon>
    </lineage>
</organism>
<dbReference type="EnsemblBacteria" id="ABF39756">
    <property type="protein sequence ID" value="ABF39756"/>
    <property type="gene ID" value="Acid345_0751"/>
</dbReference>
<dbReference type="InterPro" id="IPR003593">
    <property type="entry name" value="AAA+_ATPase"/>
</dbReference>
<sequence>MPSEKILIVDDERLVRWSLRQKCEEWGYHVIEADNGSAGLRLARHESPDLVLLDVRLPDMGGLEILKQLKENGDARAVIMITADPQLEDVKLALKLGAYDFVGKPLDFDELSVAVKNALETTRLRTEVESLRGEVRRRHGYHDIVGVSQKMTELMVFVAKIATSEATTILVQGESGTGKDLVAKAIHYQSRRQEKPFVAINCSAIPETLMEAELFGHEKGAFTDAKAMKKGLFEAADGGTLFLDEIGELSPLLQAKLLRVLEDQVIRRVGGVRDMQVDVRVIAASNRDLEKMVRDGTFRQDLYYRLAIISVFLPPLRDRKEDILPLVEFFIERYNRKFKKSIRGVTDNTRRLLMKHDWPGNVRELKNAIERAMILDEAENLRPDYLPFAVAQQQAMYTAFESASPPAPIQQLPNGRSLPRLVIPEGGTSLEEVERAFVEMAMKEANGNQTHAARLLDISRDALRYKLKKFGLLHAEDDDPALATN</sequence>
<evidence type="ECO:0000256" key="2">
    <source>
        <dbReference type="ARBA" id="ARBA00022840"/>
    </source>
</evidence>
<dbReference type="eggNOG" id="COG2204">
    <property type="taxonomic scope" value="Bacteria"/>
</dbReference>
<dbReference type="Pfam" id="PF02954">
    <property type="entry name" value="HTH_8"/>
    <property type="match status" value="1"/>
</dbReference>
<dbReference type="PROSITE" id="PS50045">
    <property type="entry name" value="SIGMA54_INTERACT_4"/>
    <property type="match status" value="1"/>
</dbReference>
<dbReference type="GO" id="GO:0043565">
    <property type="term" value="F:sequence-specific DNA binding"/>
    <property type="evidence" value="ECO:0007669"/>
    <property type="project" value="InterPro"/>
</dbReference>
<evidence type="ECO:0000256" key="3">
    <source>
        <dbReference type="ARBA" id="ARBA00023015"/>
    </source>
</evidence>
<dbReference type="Pfam" id="PF25601">
    <property type="entry name" value="AAA_lid_14"/>
    <property type="match status" value="1"/>
</dbReference>
<evidence type="ECO:0000259" key="8">
    <source>
        <dbReference type="PROSITE" id="PS50110"/>
    </source>
</evidence>
<dbReference type="FunFam" id="3.40.50.300:FF:000006">
    <property type="entry name" value="DNA-binding transcriptional regulator NtrC"/>
    <property type="match status" value="1"/>
</dbReference>
<reference evidence="9 10" key="1">
    <citation type="journal article" date="2009" name="Appl. Environ. Microbiol.">
        <title>Three genomes from the phylum Acidobacteria provide insight into the lifestyles of these microorganisms in soils.</title>
        <authorList>
            <person name="Ward N.L."/>
            <person name="Challacombe J.F."/>
            <person name="Janssen P.H."/>
            <person name="Henrissat B."/>
            <person name="Coutinho P.M."/>
            <person name="Wu M."/>
            <person name="Xie G."/>
            <person name="Haft D.H."/>
            <person name="Sait M."/>
            <person name="Badger J."/>
            <person name="Barabote R.D."/>
            <person name="Bradley B."/>
            <person name="Brettin T.S."/>
            <person name="Brinkac L.M."/>
            <person name="Bruce D."/>
            <person name="Creasy T."/>
            <person name="Daugherty S.C."/>
            <person name="Davidsen T.M."/>
            <person name="DeBoy R.T."/>
            <person name="Detter J.C."/>
            <person name="Dodson R.J."/>
            <person name="Durkin A.S."/>
            <person name="Ganapathy A."/>
            <person name="Gwinn-Giglio M."/>
            <person name="Han C.S."/>
            <person name="Khouri H."/>
            <person name="Kiss H."/>
            <person name="Kothari S.P."/>
            <person name="Madupu R."/>
            <person name="Nelson K.E."/>
            <person name="Nelson W.C."/>
            <person name="Paulsen I."/>
            <person name="Penn K."/>
            <person name="Ren Q."/>
            <person name="Rosovitz M.J."/>
            <person name="Selengut J.D."/>
            <person name="Shrivastava S."/>
            <person name="Sullivan S.A."/>
            <person name="Tapia R."/>
            <person name="Thompson L.S."/>
            <person name="Watkins K.L."/>
            <person name="Yang Q."/>
            <person name="Yu C."/>
            <person name="Zafar N."/>
            <person name="Zhou L."/>
            <person name="Kuske C.R."/>
        </authorList>
    </citation>
    <scope>NUCLEOTIDE SEQUENCE [LARGE SCALE GENOMIC DNA]</scope>
    <source>
        <strain evidence="9 10">Ellin345</strain>
    </source>
</reference>
<dbReference type="OrthoDB" id="9803970at2"/>
<name>Q1ITP4_KORVE</name>
<dbReference type="InterPro" id="IPR001789">
    <property type="entry name" value="Sig_transdc_resp-reg_receiver"/>
</dbReference>
<evidence type="ECO:0000256" key="5">
    <source>
        <dbReference type="ARBA" id="ARBA00023163"/>
    </source>
</evidence>
<dbReference type="RefSeq" id="WP_011521558.1">
    <property type="nucleotide sequence ID" value="NC_008009.1"/>
</dbReference>
<dbReference type="InterPro" id="IPR025943">
    <property type="entry name" value="Sigma_54_int_dom_ATP-bd_2"/>
</dbReference>
<dbReference type="InterPro" id="IPR002197">
    <property type="entry name" value="HTH_Fis"/>
</dbReference>
<evidence type="ECO:0000256" key="4">
    <source>
        <dbReference type="ARBA" id="ARBA00023125"/>
    </source>
</evidence>
<evidence type="ECO:0000256" key="1">
    <source>
        <dbReference type="ARBA" id="ARBA00022741"/>
    </source>
</evidence>
<keyword evidence="5" id="KW-0804">Transcription</keyword>
<keyword evidence="3" id="KW-0805">Transcription regulation</keyword>
<dbReference type="InterPro" id="IPR009057">
    <property type="entry name" value="Homeodomain-like_sf"/>
</dbReference>
<dbReference type="Pfam" id="PF00072">
    <property type="entry name" value="Response_reg"/>
    <property type="match status" value="1"/>
</dbReference>
<dbReference type="InterPro" id="IPR058031">
    <property type="entry name" value="AAA_lid_NorR"/>
</dbReference>
<dbReference type="Pfam" id="PF00158">
    <property type="entry name" value="Sigma54_activat"/>
    <property type="match status" value="1"/>
</dbReference>
<keyword evidence="10" id="KW-1185">Reference proteome</keyword>
<dbReference type="CDD" id="cd00156">
    <property type="entry name" value="REC"/>
    <property type="match status" value="1"/>
</dbReference>
<dbReference type="CDD" id="cd00009">
    <property type="entry name" value="AAA"/>
    <property type="match status" value="1"/>
</dbReference>
<dbReference type="Proteomes" id="UP000002432">
    <property type="component" value="Chromosome"/>
</dbReference>
<dbReference type="SUPFAM" id="SSF46689">
    <property type="entry name" value="Homeodomain-like"/>
    <property type="match status" value="1"/>
</dbReference>
<dbReference type="PROSITE" id="PS00676">
    <property type="entry name" value="SIGMA54_INTERACT_2"/>
    <property type="match status" value="1"/>
</dbReference>
<keyword evidence="4" id="KW-0238">DNA-binding</keyword>
<dbReference type="PRINTS" id="PR01590">
    <property type="entry name" value="HTHFIS"/>
</dbReference>
<proteinExistence type="predicted"/>
<dbReference type="InterPro" id="IPR025662">
    <property type="entry name" value="Sigma_54_int_dom_ATP-bd_1"/>
</dbReference>
<keyword evidence="1" id="KW-0547">Nucleotide-binding</keyword>
<feature type="domain" description="Response regulatory" evidence="8">
    <location>
        <begin position="5"/>
        <end position="119"/>
    </location>
</feature>
<evidence type="ECO:0000259" key="7">
    <source>
        <dbReference type="PROSITE" id="PS50045"/>
    </source>
</evidence>
<gene>
    <name evidence="9" type="ordered locus">Acid345_0751</name>
</gene>
<dbReference type="PROSITE" id="PS00688">
    <property type="entry name" value="SIGMA54_INTERACT_3"/>
    <property type="match status" value="1"/>
</dbReference>
<dbReference type="GO" id="GO:0000160">
    <property type="term" value="P:phosphorelay signal transduction system"/>
    <property type="evidence" value="ECO:0007669"/>
    <property type="project" value="InterPro"/>
</dbReference>
<dbReference type="Gene3D" id="3.40.50.300">
    <property type="entry name" value="P-loop containing nucleotide triphosphate hydrolases"/>
    <property type="match status" value="1"/>
</dbReference>
<keyword evidence="2" id="KW-0067">ATP-binding</keyword>
<dbReference type="KEGG" id="aba:Acid345_0751"/>
<evidence type="ECO:0000256" key="6">
    <source>
        <dbReference type="PROSITE-ProRule" id="PRU00169"/>
    </source>
</evidence>
<dbReference type="SUPFAM" id="SSF52172">
    <property type="entry name" value="CheY-like"/>
    <property type="match status" value="1"/>
</dbReference>
<dbReference type="SUPFAM" id="SSF52540">
    <property type="entry name" value="P-loop containing nucleoside triphosphate hydrolases"/>
    <property type="match status" value="1"/>
</dbReference>
<dbReference type="Gene3D" id="1.10.8.60">
    <property type="match status" value="1"/>
</dbReference>
<dbReference type="PROSITE" id="PS50110">
    <property type="entry name" value="RESPONSE_REGULATORY"/>
    <property type="match status" value="1"/>
</dbReference>
<dbReference type="Gene3D" id="3.40.50.2300">
    <property type="match status" value="1"/>
</dbReference>
<dbReference type="GO" id="GO:0006355">
    <property type="term" value="P:regulation of DNA-templated transcription"/>
    <property type="evidence" value="ECO:0007669"/>
    <property type="project" value="InterPro"/>
</dbReference>
<keyword evidence="6" id="KW-0597">Phosphoprotein</keyword>
<dbReference type="AlphaFoldDB" id="Q1ITP4"/>
<dbReference type="InterPro" id="IPR002078">
    <property type="entry name" value="Sigma_54_int"/>
</dbReference>
<dbReference type="InterPro" id="IPR011006">
    <property type="entry name" value="CheY-like_superfamily"/>
</dbReference>
<dbReference type="InterPro" id="IPR027417">
    <property type="entry name" value="P-loop_NTPase"/>
</dbReference>
<dbReference type="SMART" id="SM00448">
    <property type="entry name" value="REC"/>
    <property type="match status" value="1"/>
</dbReference>
<dbReference type="GO" id="GO:0005524">
    <property type="term" value="F:ATP binding"/>
    <property type="evidence" value="ECO:0007669"/>
    <property type="project" value="UniProtKB-KW"/>
</dbReference>
<dbReference type="PANTHER" id="PTHR32071:SF113">
    <property type="entry name" value="ALGINATE BIOSYNTHESIS TRANSCRIPTIONAL REGULATORY PROTEIN ALGB"/>
    <property type="match status" value="1"/>
</dbReference>
<dbReference type="STRING" id="204669.Acid345_0751"/>
<dbReference type="Gene3D" id="1.10.10.60">
    <property type="entry name" value="Homeodomain-like"/>
    <property type="match status" value="1"/>
</dbReference>
<dbReference type="InterPro" id="IPR025944">
    <property type="entry name" value="Sigma_54_int_dom_CS"/>
</dbReference>
<dbReference type="PROSITE" id="PS00675">
    <property type="entry name" value="SIGMA54_INTERACT_1"/>
    <property type="match status" value="1"/>
</dbReference>
<dbReference type="PANTHER" id="PTHR32071">
    <property type="entry name" value="TRANSCRIPTIONAL REGULATORY PROTEIN"/>
    <property type="match status" value="1"/>
</dbReference>
<dbReference type="EMBL" id="CP000360">
    <property type="protein sequence ID" value="ABF39756.1"/>
    <property type="molecule type" value="Genomic_DNA"/>
</dbReference>
<dbReference type="SMART" id="SM00382">
    <property type="entry name" value="AAA"/>
    <property type="match status" value="1"/>
</dbReference>
<feature type="modified residue" description="4-aspartylphosphate" evidence="6">
    <location>
        <position position="54"/>
    </location>
</feature>